<dbReference type="Proteomes" id="UP000643701">
    <property type="component" value="Unassembled WGS sequence"/>
</dbReference>
<dbReference type="InterPro" id="IPR046357">
    <property type="entry name" value="PPIase_dom_sf"/>
</dbReference>
<reference evidence="3" key="1">
    <citation type="submission" date="2020-03" db="EMBL/GenBank/DDBJ databases">
        <title>Psychroflexus Maritimus sp. nov., isolate from marine sediment.</title>
        <authorList>
            <person name="Zhong Y.-L."/>
        </authorList>
    </citation>
    <scope>NUCLEOTIDE SEQUENCE</scope>
    <source>
        <strain evidence="3">C1</strain>
    </source>
</reference>
<evidence type="ECO:0000313" key="4">
    <source>
        <dbReference type="Proteomes" id="UP000643701"/>
    </source>
</evidence>
<protein>
    <recommendedName>
        <fullName evidence="5">Peptidylprolyl isomerase</fullName>
    </recommendedName>
</protein>
<accession>A0A967AC79</accession>
<name>A0A967AC79_9FLAO</name>
<dbReference type="AlphaFoldDB" id="A0A967AC79"/>
<comment type="caution">
    <text evidence="3">The sequence shown here is derived from an EMBL/GenBank/DDBJ whole genome shotgun (WGS) entry which is preliminary data.</text>
</comment>
<proteinExistence type="predicted"/>
<dbReference type="Gene3D" id="3.10.50.40">
    <property type="match status" value="1"/>
</dbReference>
<feature type="region of interest" description="Disordered" evidence="1">
    <location>
        <begin position="247"/>
        <end position="306"/>
    </location>
</feature>
<feature type="signal peptide" evidence="2">
    <location>
        <begin position="1"/>
        <end position="21"/>
    </location>
</feature>
<keyword evidence="2" id="KW-0732">Signal</keyword>
<evidence type="ECO:0000256" key="1">
    <source>
        <dbReference type="SAM" id="MobiDB-lite"/>
    </source>
</evidence>
<feature type="chain" id="PRO_5037401033" description="Peptidylprolyl isomerase" evidence="2">
    <location>
        <begin position="22"/>
        <end position="306"/>
    </location>
</feature>
<dbReference type="SUPFAM" id="SSF54534">
    <property type="entry name" value="FKBP-like"/>
    <property type="match status" value="1"/>
</dbReference>
<dbReference type="InterPro" id="IPR028974">
    <property type="entry name" value="TSP_type-3_rpt"/>
</dbReference>
<organism evidence="3 4">
    <name type="scientific">Psychroflexus maritimus</name>
    <dbReference type="NCBI Taxonomy" id="2714865"/>
    <lineage>
        <taxon>Bacteria</taxon>
        <taxon>Pseudomonadati</taxon>
        <taxon>Bacteroidota</taxon>
        <taxon>Flavobacteriia</taxon>
        <taxon>Flavobacteriales</taxon>
        <taxon>Flavobacteriaceae</taxon>
        <taxon>Psychroflexus</taxon>
    </lineage>
</organism>
<dbReference type="GO" id="GO:0005509">
    <property type="term" value="F:calcium ion binding"/>
    <property type="evidence" value="ECO:0007669"/>
    <property type="project" value="InterPro"/>
</dbReference>
<dbReference type="RefSeq" id="WP_166399260.1">
    <property type="nucleotide sequence ID" value="NZ_JAANAS010000013.1"/>
</dbReference>
<evidence type="ECO:0008006" key="5">
    <source>
        <dbReference type="Google" id="ProtNLM"/>
    </source>
</evidence>
<sequence length="306" mass="34981">MKLKNLPLILLLFIVAFNISCDDDDDDNDFADVRDPTEVRDENKIEIENFLETHYYEIEENSSNNNLRNLVFHELDEDTEESPIIESEFLESKVITQQGVDYTLYYLKIREGNSERRKPTFADSVFLTLRGQTIRKTVFEDIPNPTWLDNTQSIRGLREALVEYRGAGDFTENNDGTFFFDDDFGYGAVFVPSGVAYFAVPPTGSGIRSYEPIIFSFQMYRSRETDHDGDGIPSWLEDLEDTRDVLDTDSNNDGSPNFIDVDDDGDGVLTRDEVEFDEDGNLIQPFPDSNGNGTPDYLDPTWPTED</sequence>
<dbReference type="GO" id="GO:0003755">
    <property type="term" value="F:peptidyl-prolyl cis-trans isomerase activity"/>
    <property type="evidence" value="ECO:0007669"/>
    <property type="project" value="InterPro"/>
</dbReference>
<dbReference type="SUPFAM" id="SSF103647">
    <property type="entry name" value="TSP type-3 repeat"/>
    <property type="match status" value="1"/>
</dbReference>
<keyword evidence="4" id="KW-1185">Reference proteome</keyword>
<evidence type="ECO:0000256" key="2">
    <source>
        <dbReference type="SAM" id="SignalP"/>
    </source>
</evidence>
<gene>
    <name evidence="3" type="ORF">G7034_01840</name>
</gene>
<dbReference type="EMBL" id="JAANAS010000013">
    <property type="protein sequence ID" value="NGZ88990.1"/>
    <property type="molecule type" value="Genomic_DNA"/>
</dbReference>
<evidence type="ECO:0000313" key="3">
    <source>
        <dbReference type="EMBL" id="NGZ88990.1"/>
    </source>
</evidence>